<dbReference type="PANTHER" id="PTHR11228:SF7">
    <property type="entry name" value="PQQA PEPTIDE CYCLASE"/>
    <property type="match status" value="1"/>
</dbReference>
<feature type="domain" description="Radical SAM core" evidence="6">
    <location>
        <begin position="15"/>
        <end position="234"/>
    </location>
</feature>
<dbReference type="Gene3D" id="3.20.20.70">
    <property type="entry name" value="Aldolase class I"/>
    <property type="match status" value="1"/>
</dbReference>
<organism evidence="7 8">
    <name type="scientific">Brachyspira pilosicoli WesB</name>
    <dbReference type="NCBI Taxonomy" id="1161918"/>
    <lineage>
        <taxon>Bacteria</taxon>
        <taxon>Pseudomonadati</taxon>
        <taxon>Spirochaetota</taxon>
        <taxon>Spirochaetia</taxon>
        <taxon>Brachyspirales</taxon>
        <taxon>Brachyspiraceae</taxon>
        <taxon>Brachyspira</taxon>
    </lineage>
</organism>
<keyword evidence="5" id="KW-0411">Iron-sulfur</keyword>
<gene>
    <name evidence="7" type="ORF">WESB_1426</name>
</gene>
<name>K0JJ11_BRAPL</name>
<dbReference type="InterPro" id="IPR058240">
    <property type="entry name" value="rSAM_sf"/>
</dbReference>
<dbReference type="HOGENOM" id="CLU_599460_0_0_12"/>
<dbReference type="AlphaFoldDB" id="K0JJ11"/>
<dbReference type="InterPro" id="IPR050377">
    <property type="entry name" value="Radical_SAM_PqqE_MftC-like"/>
</dbReference>
<dbReference type="RefSeq" id="WP_014933182.1">
    <property type="nucleotide sequence ID" value="NC_018604.1"/>
</dbReference>
<comment type="cofactor">
    <cofactor evidence="1">
        <name>[4Fe-4S] cluster</name>
        <dbReference type="ChEBI" id="CHEBI:49883"/>
    </cofactor>
</comment>
<dbReference type="GO" id="GO:0016740">
    <property type="term" value="F:transferase activity"/>
    <property type="evidence" value="ECO:0007669"/>
    <property type="project" value="UniProtKB-KW"/>
</dbReference>
<keyword evidence="2" id="KW-0949">S-adenosyl-L-methionine</keyword>
<accession>K0JJ11</accession>
<keyword evidence="3" id="KW-0479">Metal-binding</keyword>
<dbReference type="GO" id="GO:0051536">
    <property type="term" value="F:iron-sulfur cluster binding"/>
    <property type="evidence" value="ECO:0007669"/>
    <property type="project" value="UniProtKB-KW"/>
</dbReference>
<evidence type="ECO:0000259" key="6">
    <source>
        <dbReference type="PROSITE" id="PS51918"/>
    </source>
</evidence>
<evidence type="ECO:0000256" key="3">
    <source>
        <dbReference type="ARBA" id="ARBA00022723"/>
    </source>
</evidence>
<dbReference type="InterPro" id="IPR007197">
    <property type="entry name" value="rSAM"/>
</dbReference>
<keyword evidence="4" id="KW-0408">Iron</keyword>
<dbReference type="CDD" id="cd01335">
    <property type="entry name" value="Radical_SAM"/>
    <property type="match status" value="1"/>
</dbReference>
<dbReference type="PANTHER" id="PTHR11228">
    <property type="entry name" value="RADICAL SAM DOMAIN PROTEIN"/>
    <property type="match status" value="1"/>
</dbReference>
<dbReference type="EMBL" id="HE793032">
    <property type="protein sequence ID" value="CCG56894.1"/>
    <property type="molecule type" value="Genomic_DNA"/>
</dbReference>
<dbReference type="SFLD" id="SFLDS00029">
    <property type="entry name" value="Radical_SAM"/>
    <property type="match status" value="1"/>
</dbReference>
<evidence type="ECO:0000256" key="1">
    <source>
        <dbReference type="ARBA" id="ARBA00001966"/>
    </source>
</evidence>
<dbReference type="PATRIC" id="fig|1161918.5.peg.736"/>
<evidence type="ECO:0000313" key="8">
    <source>
        <dbReference type="Proteomes" id="UP000003759"/>
    </source>
</evidence>
<keyword evidence="7" id="KW-0808">Transferase</keyword>
<evidence type="ECO:0000313" key="7">
    <source>
        <dbReference type="EMBL" id="CCG56894.1"/>
    </source>
</evidence>
<reference evidence="7 8" key="1">
    <citation type="journal article" date="2012" name="BMC Genomics">
        <title>Comparative genomics of Brachyspira pilosicoli strains: genome rearrangements, reductions and correlation of genetic compliment with phenotypic diversity.</title>
        <authorList>
            <person name="Mappley L.J."/>
            <person name="Black M.L."/>
            <person name="Abuoun M."/>
            <person name="Darby A.C."/>
            <person name="Woodward M.J."/>
            <person name="Parkhill J."/>
            <person name="Turner A.K."/>
            <person name="Bellgard M.I."/>
            <person name="La T."/>
            <person name="Phillips N.D."/>
            <person name="La Ragione R.M."/>
            <person name="Hampson D.J."/>
        </authorList>
    </citation>
    <scope>NUCLEOTIDE SEQUENCE [LARGE SCALE GENOMIC DNA]</scope>
    <source>
        <strain evidence="7">WesB</strain>
    </source>
</reference>
<dbReference type="GO" id="GO:0046872">
    <property type="term" value="F:metal ion binding"/>
    <property type="evidence" value="ECO:0007669"/>
    <property type="project" value="UniProtKB-KW"/>
</dbReference>
<sequence length="447" mass="53187">MKYTNIDFKIDDVIFHGNIEDNCLFIDWIILYECNYKCSYCFGQDSLSKDKFTHLEKLKYAVDQIFTIDKDRYAFTLTGGEVTYYPYLLDLIDYIFSYKNKNISIYIITNGSKNIDFFNNFFSKYAGYDITFTLSIHFEYVQFDHIFDIIKLANQYNKRIRISIMAHPIMRKEVESFFNDILKLRNNYVFDINLATIMSGESYNILDPRYDEDYLKWIKESTEYINNKVYKNDNLNRITWGPKYYYNLKNGQNNIRIGLDDAIIEEKLNFNNFYCCGGINTIRINHDGTYKSGTCSNYEIIGNIYTDVIDYKKLLNIVKCSLNSCPCTADYAIPKFRYIENAIEYNDKIKNNYLFSVLNSINNKFNILNNDIRIIKYKTNSIIDTLAWWIPFKKQRESFRSKFKVRPDQTRPDQTRPDLIICKEHIQFYNNSKIEKLQPMLHLKNAA</sequence>
<dbReference type="InterPro" id="IPR013785">
    <property type="entry name" value="Aldolase_TIM"/>
</dbReference>
<protein>
    <submittedName>
        <fullName evidence="7">Glycosyl transferase family 2</fullName>
    </submittedName>
</protein>
<dbReference type="SUPFAM" id="SSF102114">
    <property type="entry name" value="Radical SAM enzymes"/>
    <property type="match status" value="1"/>
</dbReference>
<evidence type="ECO:0000256" key="5">
    <source>
        <dbReference type="ARBA" id="ARBA00023014"/>
    </source>
</evidence>
<dbReference type="PROSITE" id="PS51918">
    <property type="entry name" value="RADICAL_SAM"/>
    <property type="match status" value="1"/>
</dbReference>
<dbReference type="Pfam" id="PF04055">
    <property type="entry name" value="Radical_SAM"/>
    <property type="match status" value="1"/>
</dbReference>
<proteinExistence type="predicted"/>
<dbReference type="KEGG" id="bpw:WESB_1426"/>
<dbReference type="Proteomes" id="UP000003759">
    <property type="component" value="Chromosome"/>
</dbReference>
<dbReference type="OrthoDB" id="9810775at2"/>
<evidence type="ECO:0000256" key="4">
    <source>
        <dbReference type="ARBA" id="ARBA00023004"/>
    </source>
</evidence>
<evidence type="ECO:0000256" key="2">
    <source>
        <dbReference type="ARBA" id="ARBA00022691"/>
    </source>
</evidence>